<evidence type="ECO:0000313" key="3">
    <source>
        <dbReference type="EMBL" id="KKK97227.1"/>
    </source>
</evidence>
<dbReference type="GO" id="GO:0003677">
    <property type="term" value="F:DNA binding"/>
    <property type="evidence" value="ECO:0007669"/>
    <property type="project" value="InterPro"/>
</dbReference>
<feature type="non-terminal residue" evidence="3">
    <location>
        <position position="390"/>
    </location>
</feature>
<name>A0A0F8ZTM5_9ZZZZ</name>
<comment type="caution">
    <text evidence="3">The sequence shown here is derived from an EMBL/GenBank/DDBJ whole genome shotgun (WGS) entry which is preliminary data.</text>
</comment>
<dbReference type="GO" id="GO:0006310">
    <property type="term" value="P:DNA recombination"/>
    <property type="evidence" value="ECO:0007669"/>
    <property type="project" value="UniProtKB-KW"/>
</dbReference>
<dbReference type="PANTHER" id="PTHR30349">
    <property type="entry name" value="PHAGE INTEGRASE-RELATED"/>
    <property type="match status" value="1"/>
</dbReference>
<gene>
    <name evidence="3" type="ORF">LCGC14_2654860</name>
</gene>
<reference evidence="3" key="1">
    <citation type="journal article" date="2015" name="Nature">
        <title>Complex archaea that bridge the gap between prokaryotes and eukaryotes.</title>
        <authorList>
            <person name="Spang A."/>
            <person name="Saw J.H."/>
            <person name="Jorgensen S.L."/>
            <person name="Zaremba-Niedzwiedzka K."/>
            <person name="Martijn J."/>
            <person name="Lind A.E."/>
            <person name="van Eijk R."/>
            <person name="Schleper C."/>
            <person name="Guy L."/>
            <person name="Ettema T.J."/>
        </authorList>
    </citation>
    <scope>NUCLEOTIDE SEQUENCE</scope>
</reference>
<dbReference type="InterPro" id="IPR011010">
    <property type="entry name" value="DNA_brk_join_enz"/>
</dbReference>
<dbReference type="EMBL" id="LAZR01046145">
    <property type="protein sequence ID" value="KKK97227.1"/>
    <property type="molecule type" value="Genomic_DNA"/>
</dbReference>
<proteinExistence type="predicted"/>
<dbReference type="PROSITE" id="PS51898">
    <property type="entry name" value="TYR_RECOMBINASE"/>
    <property type="match status" value="1"/>
</dbReference>
<keyword evidence="1" id="KW-0233">DNA recombination</keyword>
<dbReference type="InterPro" id="IPR002104">
    <property type="entry name" value="Integrase_catalytic"/>
</dbReference>
<dbReference type="GO" id="GO:0015074">
    <property type="term" value="P:DNA integration"/>
    <property type="evidence" value="ECO:0007669"/>
    <property type="project" value="InterPro"/>
</dbReference>
<dbReference type="Gene3D" id="1.10.443.10">
    <property type="entry name" value="Intergrase catalytic core"/>
    <property type="match status" value="1"/>
</dbReference>
<evidence type="ECO:0000256" key="1">
    <source>
        <dbReference type="ARBA" id="ARBA00023172"/>
    </source>
</evidence>
<organism evidence="3">
    <name type="scientific">marine sediment metagenome</name>
    <dbReference type="NCBI Taxonomy" id="412755"/>
    <lineage>
        <taxon>unclassified sequences</taxon>
        <taxon>metagenomes</taxon>
        <taxon>ecological metagenomes</taxon>
    </lineage>
</organism>
<evidence type="ECO:0000259" key="2">
    <source>
        <dbReference type="PROSITE" id="PS51898"/>
    </source>
</evidence>
<dbReference type="PANTHER" id="PTHR30349:SF90">
    <property type="entry name" value="TYROSINE RECOMBINASE XERD"/>
    <property type="match status" value="1"/>
</dbReference>
<feature type="domain" description="Tyr recombinase" evidence="2">
    <location>
        <begin position="222"/>
        <end position="390"/>
    </location>
</feature>
<dbReference type="InterPro" id="IPR013762">
    <property type="entry name" value="Integrase-like_cat_sf"/>
</dbReference>
<dbReference type="SUPFAM" id="SSF56349">
    <property type="entry name" value="DNA breaking-rejoining enzymes"/>
    <property type="match status" value="1"/>
</dbReference>
<accession>A0A0F8ZTM5</accession>
<protein>
    <recommendedName>
        <fullName evidence="2">Tyr recombinase domain-containing protein</fullName>
    </recommendedName>
</protein>
<dbReference type="InterPro" id="IPR050090">
    <property type="entry name" value="Tyrosine_recombinase_XerCD"/>
</dbReference>
<dbReference type="Pfam" id="PF00589">
    <property type="entry name" value="Phage_integrase"/>
    <property type="match status" value="1"/>
</dbReference>
<dbReference type="AlphaFoldDB" id="A0A0F8ZTM5"/>
<sequence length="390" mass="43600">MLDKYFESPFTLEQLRNSPSGPSLGGFAQSLHEDGYSWWTARTYLQAAHHLGHFLQSEEIALVSVQPETFTLFRGHFKDCRCPKPRGRKTEDTVRGAKCFLRHLWTAGTVPQPVKQPWPPLVQGFRHWLSRHRGLSETTLSRYSAVAAELLSTQELGDDPGQYDAERLRTFLLNRSRRRGVGGTKAILSAVRMFLRYLATQGKCPPGLDAAIPAIAGWRLASLPRCLSVDDVDRLLAACDLTLPMGLRDRAIILLLVRLALRASDVAVLRFSDIDWDDGSILVTGKNRREARLPLPQEVGDAILAYLEHRPGVQDDRVFLRCVAPLRGLPGSGVSQIVRRNMRRAGVSAPAYGSHILRHTAATEMLRRGVSLYEIGSVLRHRSADMSAYY</sequence>